<reference evidence="2 3" key="1">
    <citation type="submission" date="2016-10" db="EMBL/GenBank/DDBJ databases">
        <authorList>
            <person name="de Groot N.N."/>
        </authorList>
    </citation>
    <scope>NUCLEOTIDE SEQUENCE [LARGE SCALE GENOMIC DNA]</scope>
    <source>
        <strain evidence="2 3">ATCC 700224</strain>
    </source>
</reference>
<evidence type="ECO:0000313" key="3">
    <source>
        <dbReference type="Proteomes" id="UP000199412"/>
    </source>
</evidence>
<keyword evidence="1" id="KW-0812">Transmembrane</keyword>
<keyword evidence="1" id="KW-1133">Transmembrane helix</keyword>
<sequence>MNSGSMILLAIGTVCLVVLVGEHLWHVPRWLTPVLLFVGFGGILAGMGWFALGLIVG</sequence>
<proteinExistence type="predicted"/>
<dbReference type="STRING" id="69960.SAMN05421720_108181"/>
<dbReference type="AlphaFoldDB" id="A0A1G7E5G8"/>
<keyword evidence="3" id="KW-1185">Reference proteome</keyword>
<name>A0A1G7E5G8_9PROT</name>
<organism evidence="2 3">
    <name type="scientific">Rhodospira trueperi</name>
    <dbReference type="NCBI Taxonomy" id="69960"/>
    <lineage>
        <taxon>Bacteria</taxon>
        <taxon>Pseudomonadati</taxon>
        <taxon>Pseudomonadota</taxon>
        <taxon>Alphaproteobacteria</taxon>
        <taxon>Rhodospirillales</taxon>
        <taxon>Rhodospirillaceae</taxon>
        <taxon>Rhodospira</taxon>
    </lineage>
</organism>
<dbReference type="EMBL" id="FNAP01000008">
    <property type="protein sequence ID" value="SDE58913.1"/>
    <property type="molecule type" value="Genomic_DNA"/>
</dbReference>
<protein>
    <submittedName>
        <fullName evidence="2">Uncharacterized protein</fullName>
    </submittedName>
</protein>
<accession>A0A1G7E5G8</accession>
<evidence type="ECO:0000256" key="1">
    <source>
        <dbReference type="SAM" id="Phobius"/>
    </source>
</evidence>
<dbReference type="Proteomes" id="UP000199412">
    <property type="component" value="Unassembled WGS sequence"/>
</dbReference>
<evidence type="ECO:0000313" key="2">
    <source>
        <dbReference type="EMBL" id="SDE58913.1"/>
    </source>
</evidence>
<gene>
    <name evidence="2" type="ORF">SAMN05421720_108181</name>
</gene>
<dbReference type="RefSeq" id="WP_176793664.1">
    <property type="nucleotide sequence ID" value="NZ_FNAP01000008.1"/>
</dbReference>
<keyword evidence="1" id="KW-0472">Membrane</keyword>
<feature type="transmembrane region" description="Helical" evidence="1">
    <location>
        <begin position="34"/>
        <end position="56"/>
    </location>
</feature>